<feature type="active site" evidence="3">
    <location>
        <position position="89"/>
    </location>
</feature>
<sequence>MPLLGWLAVAGALASATAGLWWARRHLLLVSVVGRSMEPTLRAGDRVLARRVPVERVRPGDVVVVAAPAAMTAGHPGRPGDAGPGLLIKRAYAVPGDPVPIDRVPLLRGGADPVVPPGRLVVLGDNPPYSYDSRECGYIPAADLLGVVVRPRLPRQRRAA</sequence>
<dbReference type="InterPro" id="IPR036286">
    <property type="entry name" value="LexA/Signal_pep-like_sf"/>
</dbReference>
<dbReference type="PANTHER" id="PTHR43390:SF1">
    <property type="entry name" value="CHLOROPLAST PROCESSING PEPTIDASE"/>
    <property type="match status" value="1"/>
</dbReference>
<feature type="domain" description="Peptidase S26" evidence="4">
    <location>
        <begin position="112"/>
        <end position="149"/>
    </location>
</feature>
<feature type="active site" evidence="3">
    <location>
        <position position="36"/>
    </location>
</feature>
<dbReference type="AlphaFoldDB" id="A0A1C5IMV9"/>
<dbReference type="Gene3D" id="2.10.109.10">
    <property type="entry name" value="Umud Fragment, subunit A"/>
    <property type="match status" value="1"/>
</dbReference>
<evidence type="ECO:0000313" key="5">
    <source>
        <dbReference type="EMBL" id="SCG59667.1"/>
    </source>
</evidence>
<gene>
    <name evidence="5" type="ORF">GA0070609_3565</name>
</gene>
<comment type="similarity">
    <text evidence="2">Belongs to the peptidase S26 family.</text>
</comment>
<evidence type="ECO:0000256" key="2">
    <source>
        <dbReference type="ARBA" id="ARBA00009370"/>
    </source>
</evidence>
<dbReference type="InterPro" id="IPR019533">
    <property type="entry name" value="Peptidase_S26"/>
</dbReference>
<dbReference type="EMBL" id="LT607750">
    <property type="protein sequence ID" value="SCG59667.1"/>
    <property type="molecule type" value="Genomic_DNA"/>
</dbReference>
<protein>
    <submittedName>
        <fullName evidence="5">Signal peptidase I</fullName>
    </submittedName>
</protein>
<dbReference type="Proteomes" id="UP000198217">
    <property type="component" value="Chromosome I"/>
</dbReference>
<proteinExistence type="inferred from homology"/>
<dbReference type="GO" id="GO:0004252">
    <property type="term" value="F:serine-type endopeptidase activity"/>
    <property type="evidence" value="ECO:0007669"/>
    <property type="project" value="InterPro"/>
</dbReference>
<dbReference type="SUPFAM" id="SSF51306">
    <property type="entry name" value="LexA/Signal peptidase"/>
    <property type="match status" value="1"/>
</dbReference>
<dbReference type="RefSeq" id="WP_231928324.1">
    <property type="nucleotide sequence ID" value="NZ_LT607750.1"/>
</dbReference>
<dbReference type="InterPro" id="IPR000223">
    <property type="entry name" value="Pept_S26A_signal_pept_1"/>
</dbReference>
<evidence type="ECO:0000256" key="3">
    <source>
        <dbReference type="PIRSR" id="PIRSR600223-1"/>
    </source>
</evidence>
<reference evidence="5 6" key="1">
    <citation type="submission" date="2016-06" db="EMBL/GenBank/DDBJ databases">
        <authorList>
            <person name="Kjaerup R.B."/>
            <person name="Dalgaard T.S."/>
            <person name="Juul-Madsen H.R."/>
        </authorList>
    </citation>
    <scope>NUCLEOTIDE SEQUENCE [LARGE SCALE GENOMIC DNA]</scope>
    <source>
        <strain evidence="5 6">DSM 43904</strain>
    </source>
</reference>
<keyword evidence="6" id="KW-1185">Reference proteome</keyword>
<feature type="domain" description="Peptidase S26" evidence="4">
    <location>
        <begin position="29"/>
        <end position="101"/>
    </location>
</feature>
<evidence type="ECO:0000256" key="1">
    <source>
        <dbReference type="ARBA" id="ARBA00004401"/>
    </source>
</evidence>
<dbReference type="GO" id="GO:0006465">
    <property type="term" value="P:signal peptide processing"/>
    <property type="evidence" value="ECO:0007669"/>
    <property type="project" value="InterPro"/>
</dbReference>
<organism evidence="5 6">
    <name type="scientific">Micromonospora echinaurantiaca</name>
    <dbReference type="NCBI Taxonomy" id="47857"/>
    <lineage>
        <taxon>Bacteria</taxon>
        <taxon>Bacillati</taxon>
        <taxon>Actinomycetota</taxon>
        <taxon>Actinomycetes</taxon>
        <taxon>Micromonosporales</taxon>
        <taxon>Micromonosporaceae</taxon>
        <taxon>Micromonospora</taxon>
    </lineage>
</organism>
<evidence type="ECO:0000313" key="6">
    <source>
        <dbReference type="Proteomes" id="UP000198217"/>
    </source>
</evidence>
<dbReference type="GO" id="GO:0005886">
    <property type="term" value="C:plasma membrane"/>
    <property type="evidence" value="ECO:0007669"/>
    <property type="project" value="UniProtKB-SubCell"/>
</dbReference>
<comment type="subcellular location">
    <subcellularLocation>
        <location evidence="1">Cell membrane</location>
        <topology evidence="1">Single-pass type II membrane protein</topology>
    </subcellularLocation>
</comment>
<dbReference type="Pfam" id="PF10502">
    <property type="entry name" value="Peptidase_S26"/>
    <property type="match status" value="2"/>
</dbReference>
<name>A0A1C5IMV9_9ACTN</name>
<evidence type="ECO:0000259" key="4">
    <source>
        <dbReference type="Pfam" id="PF10502"/>
    </source>
</evidence>
<dbReference type="PRINTS" id="PR00727">
    <property type="entry name" value="LEADERPTASE"/>
</dbReference>
<accession>A0A1C5IMV9</accession>
<dbReference type="CDD" id="cd06530">
    <property type="entry name" value="S26_SPase_I"/>
    <property type="match status" value="1"/>
</dbReference>
<dbReference type="PANTHER" id="PTHR43390">
    <property type="entry name" value="SIGNAL PEPTIDASE I"/>
    <property type="match status" value="1"/>
</dbReference>